<evidence type="ECO:0000313" key="3">
    <source>
        <dbReference type="Proteomes" id="UP001430755"/>
    </source>
</evidence>
<gene>
    <name evidence="2" type="ORF">LPT13_07245</name>
</gene>
<reference evidence="2" key="1">
    <citation type="submission" date="2021-11" db="EMBL/GenBank/DDBJ databases">
        <title>A Novel Adlercreutzia Species, isolated from a Allomyrina dichotoma larva feces.</title>
        <authorList>
            <person name="Suh M.K."/>
        </authorList>
    </citation>
    <scope>NUCLEOTIDE SEQUENCE</scope>
    <source>
        <strain evidence="2">JBNU-10</strain>
    </source>
</reference>
<evidence type="ECO:0000256" key="1">
    <source>
        <dbReference type="SAM" id="Phobius"/>
    </source>
</evidence>
<accession>A0ABS9WH19</accession>
<evidence type="ECO:0000313" key="2">
    <source>
        <dbReference type="EMBL" id="MCI2242144.1"/>
    </source>
</evidence>
<evidence type="ECO:0008006" key="4">
    <source>
        <dbReference type="Google" id="ProtNLM"/>
    </source>
</evidence>
<sequence length="187" mass="20197">MSLMKRWNEYLGPKDERLEAESARYLRIGYYLLLAGVVLCVYYGVMLEQVACVADVPLLTVAGAGVVSPNVLLMGALLVACFIPLALQARRGIVSDRARFAQVDSVPWDLVLLTSLACGAAVAVLSVVMRVLAEVQIVGVASVAWGGDVAIGIVYFGLAFVLAMAFSASLFRDAIKNRRRLEDELDD</sequence>
<keyword evidence="1" id="KW-0812">Transmembrane</keyword>
<feature type="transmembrane region" description="Helical" evidence="1">
    <location>
        <begin position="149"/>
        <end position="171"/>
    </location>
</feature>
<organism evidence="2 3">
    <name type="scientific">Adlercreutzia faecimuris</name>
    <dbReference type="NCBI Taxonomy" id="2897341"/>
    <lineage>
        <taxon>Bacteria</taxon>
        <taxon>Bacillati</taxon>
        <taxon>Actinomycetota</taxon>
        <taxon>Coriobacteriia</taxon>
        <taxon>Eggerthellales</taxon>
        <taxon>Eggerthellaceae</taxon>
        <taxon>Adlercreutzia</taxon>
    </lineage>
</organism>
<feature type="transmembrane region" description="Helical" evidence="1">
    <location>
        <begin position="28"/>
        <end position="46"/>
    </location>
</feature>
<name>A0ABS9WH19_9ACTN</name>
<dbReference type="EMBL" id="JAJMLW010000002">
    <property type="protein sequence ID" value="MCI2242144.1"/>
    <property type="molecule type" value="Genomic_DNA"/>
</dbReference>
<feature type="transmembrane region" description="Helical" evidence="1">
    <location>
        <begin position="108"/>
        <end position="129"/>
    </location>
</feature>
<keyword evidence="1" id="KW-0472">Membrane</keyword>
<proteinExistence type="predicted"/>
<keyword evidence="1" id="KW-1133">Transmembrane helix</keyword>
<feature type="transmembrane region" description="Helical" evidence="1">
    <location>
        <begin position="66"/>
        <end position="87"/>
    </location>
</feature>
<dbReference type="Proteomes" id="UP001430755">
    <property type="component" value="Unassembled WGS sequence"/>
</dbReference>
<keyword evidence="3" id="KW-1185">Reference proteome</keyword>
<dbReference type="RefSeq" id="WP_242165067.1">
    <property type="nucleotide sequence ID" value="NZ_JAJMLW010000002.1"/>
</dbReference>
<protein>
    <recommendedName>
        <fullName evidence="4">DUF2975 domain-containing protein</fullName>
    </recommendedName>
</protein>
<comment type="caution">
    <text evidence="2">The sequence shown here is derived from an EMBL/GenBank/DDBJ whole genome shotgun (WGS) entry which is preliminary data.</text>
</comment>